<keyword evidence="10" id="KW-0456">Lyase</keyword>
<feature type="region of interest" description="Disordered" evidence="11">
    <location>
        <begin position="1401"/>
        <end position="1422"/>
    </location>
</feature>
<feature type="region of interest" description="Disordered" evidence="11">
    <location>
        <begin position="84"/>
        <end position="166"/>
    </location>
</feature>
<feature type="non-terminal residue" evidence="12">
    <location>
        <position position="1"/>
    </location>
</feature>
<keyword evidence="8" id="KW-0408">Iron</keyword>
<comment type="pathway">
    <text evidence="5">Carbohydrate metabolism; pentose and glucuronate interconversion.</text>
</comment>
<feature type="region of interest" description="Disordered" evidence="11">
    <location>
        <begin position="582"/>
        <end position="612"/>
    </location>
</feature>
<evidence type="ECO:0000313" key="12">
    <source>
        <dbReference type="EMBL" id="CAJ1398421.1"/>
    </source>
</evidence>
<evidence type="ECO:0000256" key="8">
    <source>
        <dbReference type="ARBA" id="ARBA00023004"/>
    </source>
</evidence>
<feature type="region of interest" description="Disordered" evidence="11">
    <location>
        <begin position="1"/>
        <end position="62"/>
    </location>
</feature>
<dbReference type="EC" id="4.2.1.8" evidence="7"/>
<dbReference type="GO" id="GO:0042840">
    <property type="term" value="P:D-glucuronate catabolic process"/>
    <property type="evidence" value="ECO:0007669"/>
    <property type="project" value="TreeGrafter"/>
</dbReference>
<dbReference type="GO" id="GO:0008927">
    <property type="term" value="F:mannonate dehydratase activity"/>
    <property type="evidence" value="ECO:0007669"/>
    <property type="project" value="UniProtKB-EC"/>
</dbReference>
<evidence type="ECO:0000256" key="11">
    <source>
        <dbReference type="SAM" id="MobiDB-lite"/>
    </source>
</evidence>
<keyword evidence="13" id="KW-1185">Reference proteome</keyword>
<evidence type="ECO:0000256" key="7">
    <source>
        <dbReference type="ARBA" id="ARBA00012927"/>
    </source>
</evidence>
<dbReference type="NCBIfam" id="NF003027">
    <property type="entry name" value="PRK03906.1"/>
    <property type="match status" value="1"/>
</dbReference>
<dbReference type="InterPro" id="IPR004628">
    <property type="entry name" value="Man_deHydtase"/>
</dbReference>
<dbReference type="SUPFAM" id="SSF51658">
    <property type="entry name" value="Xylose isomerase-like"/>
    <property type="match status" value="1"/>
</dbReference>
<dbReference type="HAMAP" id="MF_00106">
    <property type="entry name" value="UxuA"/>
    <property type="match status" value="1"/>
</dbReference>
<evidence type="ECO:0000256" key="6">
    <source>
        <dbReference type="ARBA" id="ARBA00007389"/>
    </source>
</evidence>
<dbReference type="GO" id="GO:0008198">
    <property type="term" value="F:ferrous iron binding"/>
    <property type="evidence" value="ECO:0007669"/>
    <property type="project" value="TreeGrafter"/>
</dbReference>
<comment type="function">
    <text evidence="4">Catalyzes the dehydration of D-mannonate.</text>
</comment>
<feature type="region of interest" description="Disordered" evidence="11">
    <location>
        <begin position="714"/>
        <end position="739"/>
    </location>
</feature>
<organism evidence="12 13">
    <name type="scientific">Effrenium voratum</name>
    <dbReference type="NCBI Taxonomy" id="2562239"/>
    <lineage>
        <taxon>Eukaryota</taxon>
        <taxon>Sar</taxon>
        <taxon>Alveolata</taxon>
        <taxon>Dinophyceae</taxon>
        <taxon>Suessiales</taxon>
        <taxon>Symbiodiniaceae</taxon>
        <taxon>Effrenium</taxon>
    </lineage>
</organism>
<dbReference type="GO" id="GO:0030145">
    <property type="term" value="F:manganese ion binding"/>
    <property type="evidence" value="ECO:0007669"/>
    <property type="project" value="TreeGrafter"/>
</dbReference>
<name>A0AA36NCJ2_9DINO</name>
<dbReference type="PANTHER" id="PTHR30387:SF2">
    <property type="entry name" value="MANNONATE DEHYDRATASE"/>
    <property type="match status" value="1"/>
</dbReference>
<comment type="similarity">
    <text evidence="6">Belongs to the mannonate dehydratase family.</text>
</comment>
<dbReference type="Proteomes" id="UP001178507">
    <property type="component" value="Unassembled WGS sequence"/>
</dbReference>
<feature type="compositionally biased region" description="Basic and acidic residues" evidence="11">
    <location>
        <begin position="137"/>
        <end position="150"/>
    </location>
</feature>
<dbReference type="PANTHER" id="PTHR30387">
    <property type="entry name" value="MANNONATE DEHYDRATASE"/>
    <property type="match status" value="1"/>
</dbReference>
<proteinExistence type="inferred from homology"/>
<evidence type="ECO:0000256" key="10">
    <source>
        <dbReference type="ARBA" id="ARBA00023239"/>
    </source>
</evidence>
<dbReference type="Pfam" id="PF03786">
    <property type="entry name" value="UxuA"/>
    <property type="match status" value="1"/>
</dbReference>
<comment type="catalytic activity">
    <reaction evidence="1">
        <text>D-mannonate = 2-dehydro-3-deoxy-D-gluconate + H2O</text>
        <dbReference type="Rhea" id="RHEA:20097"/>
        <dbReference type="ChEBI" id="CHEBI:15377"/>
        <dbReference type="ChEBI" id="CHEBI:17767"/>
        <dbReference type="ChEBI" id="CHEBI:57990"/>
        <dbReference type="EC" id="4.2.1.8"/>
    </reaction>
</comment>
<reference evidence="12" key="1">
    <citation type="submission" date="2023-08" db="EMBL/GenBank/DDBJ databases">
        <authorList>
            <person name="Chen Y."/>
            <person name="Shah S."/>
            <person name="Dougan E. K."/>
            <person name="Thang M."/>
            <person name="Chan C."/>
        </authorList>
    </citation>
    <scope>NUCLEOTIDE SEQUENCE</scope>
</reference>
<evidence type="ECO:0000313" key="13">
    <source>
        <dbReference type="Proteomes" id="UP001178507"/>
    </source>
</evidence>
<comment type="cofactor">
    <cofactor evidence="3">
        <name>Fe(2+)</name>
        <dbReference type="ChEBI" id="CHEBI:29033"/>
    </cofactor>
</comment>
<evidence type="ECO:0000256" key="9">
    <source>
        <dbReference type="ARBA" id="ARBA00023211"/>
    </source>
</evidence>
<dbReference type="NCBIfam" id="TIGR00695">
    <property type="entry name" value="uxuA"/>
    <property type="match status" value="1"/>
</dbReference>
<gene>
    <name evidence="12" type="ORF">EVOR1521_LOCUS22223</name>
</gene>
<comment type="caution">
    <text evidence="12">The sequence shown here is derived from an EMBL/GenBank/DDBJ whole genome shotgun (WGS) entry which is preliminary data.</text>
</comment>
<sequence length="1471" mass="164050">MSKADRAQPWSRPASAQPNRAPTPVTRPGSAAPWRESPESTSRGCSPLYDCVGIHSGVPPDLALPAEARQAGVTRLSRSVLRELRPDSARRGRSSILQDDDHCRPSTAPAARGVSSPFAQRHPQPGELPHFGQEALGEDRPRTAPAEERPGAAQRSRLRQSTEDAVTELQGTLLEGDEEEDGVTTFQLRPQSAAAIPLVENEADMTEQPTFRAATSRSSRVAARLAGHPLTRQLRRTVWRPEAFLALRSEVLQPPPGNPEMIAELYRFVGWTTRKALEDQGYTTRDAREGGDRHVSFWPEIGRCDIRWYGDAKPHLSFDAHPKGKEPSDDAVVTTAPVLETLVRLASVCPGKPLVLIAEAVEFDDAGGVDQRHSFGVVPDDLLLRSDLGRFLDETKRSCRQWNQHDGRPKSTLRDYLADTETPFVARFKEVALFRGAAEQGYPFLEEPMRITVILMSMPRQRTMMQRVHYQTKPPVDWYEQLTEYHSVASRFLLAARAIKEVLAEQEDQANKALVVMSMPGCAGNAQQPYDAMATCIKHWKQNYSELIECLHICCRNRRGPDDVMTACVRAAVNLRERPAPGLDAQHRQGAKLPARPKRMQGNKSILDDPLDEDETDEAVAQFRALSEHSVQFGTNRRGSIVWTATSVSDVMRHKKKMVEERNQMRALTRPRDQAMAMATVNLVITERRKSADMSSLIPLQALTMPAGAAVLGQSQDEADDTGTDASESCASFGDPSLPAQAAIRPELREALRRSSAPDLRARRKSDFVAMEVAPAPKRRASAACISWTQECPDWERLMPEKVKELEEMSKLAKQSLQAKAASRMLNLVEEMTKTHFDRRRRSSVTGQLGAGEDFNVFEGKGQAEQTRSSRADKEGLGESLRLATCEGSPRPHFVTDDALKLRQDTRNRLSVRLDAEPISASSRRASHIDELAAKQAVHIQAANQHITKAPRQNGRLRFCWDKGQSFALPVPPKDRPFASLHTQFRRSPVASLRTENSFKAPGNRMAAEAERISRQPLWLQRNFAPRRSGCSVRKGTMEAVPKRMRPKLLEETWRWYGPKDPVTLEDIKQAGATGIVTALHEMPIGEVWSEEAISERKKLLESKGFTWSVVESVPVHESIKLGKPEREKFIDAYKQTVRNLGKCGVRRICYNFMPVLDWTRTDLSRRWPDGSEALAYDADDLAAFDLFILQREGAEKEYEASAVARAKRSFEQMDDEAKKRLQQNIIAGLPGRMVEAYSVEQFREAVAQYKGMSKEQMRENLAYFLRSVIPACEEAGVFMAIHPDDPPRPILGLPPACSTAEDVRALLAAKDSRNNGITLCVGTYASSPQNNVEEMCREFASRTHFVHLRNVTKELPPGETGLGPAGCTFTESDHLGGDVDMYSIMLTMLQEKQRRVKEGWSDSEIPFRPDHGHKMLDDAQAGRKTNPGYTCIGRLRGLAELRGLQLGIASAGLTEHAEEKRLGRGRSTVG</sequence>
<dbReference type="Gene3D" id="3.20.20.150">
    <property type="entry name" value="Divalent-metal-dependent TIM barrel enzymes"/>
    <property type="match status" value="1"/>
</dbReference>
<evidence type="ECO:0000256" key="3">
    <source>
        <dbReference type="ARBA" id="ARBA00001954"/>
    </source>
</evidence>
<comment type="cofactor">
    <cofactor evidence="2">
        <name>Mn(2+)</name>
        <dbReference type="ChEBI" id="CHEBI:29035"/>
    </cofactor>
</comment>
<dbReference type="InterPro" id="IPR036237">
    <property type="entry name" value="Xyl_isomerase-like_sf"/>
</dbReference>
<evidence type="ECO:0000256" key="1">
    <source>
        <dbReference type="ARBA" id="ARBA00001794"/>
    </source>
</evidence>
<evidence type="ECO:0000256" key="4">
    <source>
        <dbReference type="ARBA" id="ARBA00002713"/>
    </source>
</evidence>
<accession>A0AA36NCJ2</accession>
<evidence type="ECO:0000256" key="2">
    <source>
        <dbReference type="ARBA" id="ARBA00001936"/>
    </source>
</evidence>
<keyword evidence="9" id="KW-0464">Manganese</keyword>
<protein>
    <recommendedName>
        <fullName evidence="7">mannonate dehydratase</fullName>
        <ecNumber evidence="7">4.2.1.8</ecNumber>
    </recommendedName>
</protein>
<evidence type="ECO:0000256" key="5">
    <source>
        <dbReference type="ARBA" id="ARBA00004892"/>
    </source>
</evidence>
<dbReference type="EMBL" id="CAUJNA010003300">
    <property type="protein sequence ID" value="CAJ1398421.1"/>
    <property type="molecule type" value="Genomic_DNA"/>
</dbReference>